<sequence length="177" mass="19967">MPCKLRLSSKLKLRILSWAPVKQKEQTTTLEVDTGLTKAPKNKRLDQLVTFFTTAEQEKHGQVHMSHLEIKRAILEISCRKRAARIQLPPKARKWSTSTTKTGPRVMSRSFQVKEMMDATEKGDLATIKKLIAKDAKLVNCQDRRFTALISASREGHLEIVEFLLSKGASIDVVANV</sequence>
<organism evidence="2">
    <name type="scientific">Aphanomyces stellatus</name>
    <dbReference type="NCBI Taxonomy" id="120398"/>
    <lineage>
        <taxon>Eukaryota</taxon>
        <taxon>Sar</taxon>
        <taxon>Stramenopiles</taxon>
        <taxon>Oomycota</taxon>
        <taxon>Saprolegniomycetes</taxon>
        <taxon>Saprolegniales</taxon>
        <taxon>Verrucalvaceae</taxon>
        <taxon>Aphanomyces</taxon>
    </lineage>
</organism>
<dbReference type="Gene3D" id="1.25.40.20">
    <property type="entry name" value="Ankyrin repeat-containing domain"/>
    <property type="match status" value="1"/>
</dbReference>
<feature type="non-terminal residue" evidence="2">
    <location>
        <position position="177"/>
    </location>
</feature>
<evidence type="ECO:0000256" key="1">
    <source>
        <dbReference type="PROSITE-ProRule" id="PRU00023"/>
    </source>
</evidence>
<protein>
    <submittedName>
        <fullName evidence="2">Uncharacterized protein</fullName>
    </submittedName>
</protein>
<dbReference type="SUPFAM" id="SSF48403">
    <property type="entry name" value="Ankyrin repeat"/>
    <property type="match status" value="1"/>
</dbReference>
<reference evidence="2" key="1">
    <citation type="submission" date="2019-06" db="EMBL/GenBank/DDBJ databases">
        <title>Genomics analysis of Aphanomyces spp. identifies a new class of oomycete effector associated with host adaptation.</title>
        <authorList>
            <person name="Gaulin E."/>
        </authorList>
    </citation>
    <scope>NUCLEOTIDE SEQUENCE</scope>
    <source>
        <strain evidence="2">CBS 578.67</strain>
    </source>
</reference>
<dbReference type="InterPro" id="IPR036770">
    <property type="entry name" value="Ankyrin_rpt-contain_sf"/>
</dbReference>
<dbReference type="EMBL" id="VJMH01007232">
    <property type="protein sequence ID" value="KAF0684834.1"/>
    <property type="molecule type" value="Genomic_DNA"/>
</dbReference>
<name>A0A6A4XPL8_9STRA</name>
<dbReference type="SMART" id="SM00248">
    <property type="entry name" value="ANK"/>
    <property type="match status" value="2"/>
</dbReference>
<dbReference type="PROSITE" id="PS50297">
    <property type="entry name" value="ANK_REP_REGION"/>
    <property type="match status" value="1"/>
</dbReference>
<feature type="repeat" description="ANK" evidence="1">
    <location>
        <begin position="144"/>
        <end position="176"/>
    </location>
</feature>
<dbReference type="PROSITE" id="PS50088">
    <property type="entry name" value="ANK_REPEAT"/>
    <property type="match status" value="1"/>
</dbReference>
<evidence type="ECO:0000313" key="2">
    <source>
        <dbReference type="EMBL" id="KAF0684834.1"/>
    </source>
</evidence>
<keyword evidence="1" id="KW-0040">ANK repeat</keyword>
<dbReference type="AlphaFoldDB" id="A0A6A4XPL8"/>
<dbReference type="OrthoDB" id="5946465at2759"/>
<accession>A0A6A4XPL8</accession>
<dbReference type="InterPro" id="IPR002110">
    <property type="entry name" value="Ankyrin_rpt"/>
</dbReference>
<comment type="caution">
    <text evidence="2">The sequence shown here is derived from an EMBL/GenBank/DDBJ whole genome shotgun (WGS) entry which is preliminary data.</text>
</comment>
<proteinExistence type="predicted"/>
<gene>
    <name evidence="2" type="ORF">As57867_023145</name>
</gene>
<dbReference type="Pfam" id="PF12796">
    <property type="entry name" value="Ank_2"/>
    <property type="match status" value="1"/>
</dbReference>